<organism evidence="1 2">
    <name type="scientific">Dehalococcoides mccartyi</name>
    <dbReference type="NCBI Taxonomy" id="61435"/>
    <lineage>
        <taxon>Bacteria</taxon>
        <taxon>Bacillati</taxon>
        <taxon>Chloroflexota</taxon>
        <taxon>Dehalococcoidia</taxon>
        <taxon>Dehalococcoidales</taxon>
        <taxon>Dehalococcoidaceae</taxon>
        <taxon>Dehalococcoides</taxon>
    </lineage>
</organism>
<gene>
    <name evidence="1" type="ORF">CVH13_00284</name>
</gene>
<dbReference type="Proteomes" id="UP000233649">
    <property type="component" value="Unassembled WGS sequence"/>
</dbReference>
<comment type="caution">
    <text evidence="1">The sequence shown here is derived from an EMBL/GenBank/DDBJ whole genome shotgun (WGS) entry which is preliminary data.</text>
</comment>
<protein>
    <submittedName>
        <fullName evidence="1">Uncharacterized protein</fullName>
    </submittedName>
</protein>
<dbReference type="AlphaFoldDB" id="A0A2J1E009"/>
<sequence>MEEVDIREIRFSLFGVAGIYEDVEYPPVKGLDKPPSFLKQSIPSSVKRAIGLGNKLPRGLR</sequence>
<dbReference type="EMBL" id="PHFD01000088">
    <property type="protein sequence ID" value="PKH47719.1"/>
    <property type="molecule type" value="Genomic_DNA"/>
</dbReference>
<reference evidence="1 2" key="1">
    <citation type="journal article" date="2017" name="FEMS Microbiol. Ecol.">
        <title>Reconstructed genomes of novel Dehalococcoides mccartyi strains from 1,2,3,4-tetrachlorodibenzo-p-dioxin-dechlorinating enrichment cultures reveal divergent reductive dehalogenase gene profiles.</title>
        <authorList>
            <person name="Dam H.T."/>
            <person name="Vollmers J."/>
            <person name="Kaster A.K."/>
            <person name="Haggblom M.M."/>
        </authorList>
    </citation>
    <scope>NUCLEOTIDE SEQUENCE [LARGE SCALE GENOMIC DNA]</scope>
    <source>
        <strain evidence="1 2">H1-3-2.001</strain>
    </source>
</reference>
<name>A0A2J1E009_9CHLR</name>
<evidence type="ECO:0000313" key="1">
    <source>
        <dbReference type="EMBL" id="PKH47719.1"/>
    </source>
</evidence>
<evidence type="ECO:0000313" key="2">
    <source>
        <dbReference type="Proteomes" id="UP000233649"/>
    </source>
</evidence>
<proteinExistence type="predicted"/>
<accession>A0A2J1E009</accession>